<feature type="transmembrane region" description="Helical" evidence="5">
    <location>
        <begin position="247"/>
        <end position="275"/>
    </location>
</feature>
<dbReference type="WBParaSite" id="Csp11.Scaffold171.g619.t3">
    <property type="protein sequence ID" value="Csp11.Scaffold171.g619.t3"/>
    <property type="gene ID" value="Csp11.Scaffold171.g619"/>
</dbReference>
<organism evidence="7 8">
    <name type="scientific">Caenorhabditis tropicalis</name>
    <dbReference type="NCBI Taxonomy" id="1561998"/>
    <lineage>
        <taxon>Eukaryota</taxon>
        <taxon>Metazoa</taxon>
        <taxon>Ecdysozoa</taxon>
        <taxon>Nematoda</taxon>
        <taxon>Chromadorea</taxon>
        <taxon>Rhabditida</taxon>
        <taxon>Rhabditina</taxon>
        <taxon>Rhabditomorpha</taxon>
        <taxon>Rhabditoidea</taxon>
        <taxon>Rhabditidae</taxon>
        <taxon>Peloderinae</taxon>
        <taxon>Caenorhabditis</taxon>
    </lineage>
</organism>
<accession>A0A1I7SXQ3</accession>
<dbReference type="GO" id="GO:0016020">
    <property type="term" value="C:membrane"/>
    <property type="evidence" value="ECO:0007669"/>
    <property type="project" value="UniProtKB-SubCell"/>
</dbReference>
<dbReference type="eggNOG" id="ENOG502SWU9">
    <property type="taxonomic scope" value="Eukaryota"/>
</dbReference>
<feature type="transmembrane region" description="Helical" evidence="5">
    <location>
        <begin position="29"/>
        <end position="51"/>
    </location>
</feature>
<feature type="transmembrane region" description="Helical" evidence="5">
    <location>
        <begin position="281"/>
        <end position="302"/>
    </location>
</feature>
<feature type="domain" description="G-protein coupled receptors family 1 profile" evidence="6">
    <location>
        <begin position="40"/>
        <end position="299"/>
    </location>
</feature>
<dbReference type="PANTHER" id="PTHR31748">
    <property type="entry name" value="SERPENTINE RECEPTOR, CLASS V"/>
    <property type="match status" value="1"/>
</dbReference>
<dbReference type="Proteomes" id="UP000095282">
    <property type="component" value="Unplaced"/>
</dbReference>
<evidence type="ECO:0000256" key="5">
    <source>
        <dbReference type="SAM" id="Phobius"/>
    </source>
</evidence>
<sequence length="331" mass="37997">MVTDLYSLPVVVQIGEPLDETLEKVVETIQFSIFCFTLPFYTFVIYLLLDAQSRGIEELSTPFFKLCVTTAIVDIWTLLNNYFGAMFPKWGWGTRVYLFLDGYYSHTYLYFAWTSGICQAMCVSVLATNRLSAILFPHKHYQMWNSKRLRIAYAVQFIPGMLAGTATLFDTTQLYRNSKNGVIPKFRNENLTTYFFLIAGAFLTLVCLYLITAYCYLLVVLRKNTKAIKNTALQKSRTQIKKKEMKLFIMSSITVAIQISALCLFVSYATSILVISLDKFYLLYNAISDIYAGINPYLLWIFSDSLRKHILIRMGLKKGRRQPTSSIVTVI</sequence>
<feature type="transmembrane region" description="Helical" evidence="5">
    <location>
        <begin position="63"/>
        <end position="87"/>
    </location>
</feature>
<evidence type="ECO:0000259" key="6">
    <source>
        <dbReference type="PROSITE" id="PS50262"/>
    </source>
</evidence>
<dbReference type="CDD" id="cd00637">
    <property type="entry name" value="7tm_classA_rhodopsin-like"/>
    <property type="match status" value="1"/>
</dbReference>
<name>A0A1I7SXQ3_9PELO</name>
<keyword evidence="7" id="KW-1185">Reference proteome</keyword>
<protein>
    <submittedName>
        <fullName evidence="8">G_PROTEIN_RECEP_F1_2 domain-containing protein</fullName>
    </submittedName>
</protein>
<comment type="subcellular location">
    <subcellularLocation>
        <location evidence="1">Membrane</location>
    </subcellularLocation>
</comment>
<dbReference type="STRING" id="1561998.A0A1I7SXQ3"/>
<evidence type="ECO:0000256" key="2">
    <source>
        <dbReference type="ARBA" id="ARBA00022692"/>
    </source>
</evidence>
<keyword evidence="4 5" id="KW-0472">Membrane</keyword>
<proteinExistence type="predicted"/>
<dbReference type="Gene3D" id="1.20.1070.10">
    <property type="entry name" value="Rhodopsin 7-helix transmembrane proteins"/>
    <property type="match status" value="1"/>
</dbReference>
<feature type="transmembrane region" description="Helical" evidence="5">
    <location>
        <begin position="194"/>
        <end position="219"/>
    </location>
</feature>
<dbReference type="PANTHER" id="PTHR31748:SF5">
    <property type="entry name" value="G_PROTEIN_RECEP_F1_2 DOMAIN-CONTAINING PROTEIN"/>
    <property type="match status" value="1"/>
</dbReference>
<evidence type="ECO:0000256" key="3">
    <source>
        <dbReference type="ARBA" id="ARBA00022989"/>
    </source>
</evidence>
<dbReference type="SUPFAM" id="SSF81321">
    <property type="entry name" value="Family A G protein-coupled receptor-like"/>
    <property type="match status" value="1"/>
</dbReference>
<evidence type="ECO:0000256" key="4">
    <source>
        <dbReference type="ARBA" id="ARBA00023136"/>
    </source>
</evidence>
<keyword evidence="3 5" id="KW-1133">Transmembrane helix</keyword>
<dbReference type="PROSITE" id="PS50262">
    <property type="entry name" value="G_PROTEIN_RECEP_F1_2"/>
    <property type="match status" value="1"/>
</dbReference>
<dbReference type="InterPro" id="IPR017452">
    <property type="entry name" value="GPCR_Rhodpsn_7TM"/>
</dbReference>
<evidence type="ECO:0000313" key="8">
    <source>
        <dbReference type="WBParaSite" id="Csp11.Scaffold171.g619.t3"/>
    </source>
</evidence>
<feature type="transmembrane region" description="Helical" evidence="5">
    <location>
        <begin position="107"/>
        <end position="128"/>
    </location>
</feature>
<reference evidence="8" key="1">
    <citation type="submission" date="2016-11" db="UniProtKB">
        <authorList>
            <consortium name="WormBaseParasite"/>
        </authorList>
    </citation>
    <scope>IDENTIFICATION</scope>
</reference>
<dbReference type="AlphaFoldDB" id="A0A1I7SXQ3"/>
<evidence type="ECO:0000313" key="7">
    <source>
        <dbReference type="Proteomes" id="UP000095282"/>
    </source>
</evidence>
<dbReference type="Pfam" id="PF10323">
    <property type="entry name" value="7TM_GPCR_Srv"/>
    <property type="match status" value="1"/>
</dbReference>
<evidence type="ECO:0000256" key="1">
    <source>
        <dbReference type="ARBA" id="ARBA00004370"/>
    </source>
</evidence>
<dbReference type="InterPro" id="IPR019426">
    <property type="entry name" value="7TM_GPCR_serpentine_rcpt_Srv"/>
</dbReference>
<keyword evidence="2 5" id="KW-0812">Transmembrane</keyword>
<feature type="transmembrane region" description="Helical" evidence="5">
    <location>
        <begin position="149"/>
        <end position="169"/>
    </location>
</feature>